<dbReference type="Proteomes" id="UP000003835">
    <property type="component" value="Unassembled WGS sequence"/>
</dbReference>
<dbReference type="STRING" id="118168.MC7420_3993"/>
<evidence type="ECO:0000256" key="1">
    <source>
        <dbReference type="SAM" id="MobiDB-lite"/>
    </source>
</evidence>
<dbReference type="HOGENOM" id="CLU_2786684_0_0_3"/>
<dbReference type="RefSeq" id="WP_006102315.1">
    <property type="nucleotide sequence ID" value="NZ_DS989853.1"/>
</dbReference>
<accession>B4VUP6</accession>
<feature type="region of interest" description="Disordered" evidence="1">
    <location>
        <begin position="1"/>
        <end position="21"/>
    </location>
</feature>
<gene>
    <name evidence="2" type="ORF">MC7420_3993</name>
</gene>
<proteinExistence type="predicted"/>
<feature type="region of interest" description="Disordered" evidence="1">
    <location>
        <begin position="26"/>
        <end position="45"/>
    </location>
</feature>
<sequence length="68" mass="7335">MSTHEDSLPANPNVGAGLGTQVTGKSLHFMQNPPFPQSSTQPITSIQNSRRTVKQTAGFVVLFKIQPN</sequence>
<evidence type="ECO:0000313" key="3">
    <source>
        <dbReference type="Proteomes" id="UP000003835"/>
    </source>
</evidence>
<protein>
    <submittedName>
        <fullName evidence="2">Uncharacterized protein</fullName>
    </submittedName>
</protein>
<keyword evidence="3" id="KW-1185">Reference proteome</keyword>
<evidence type="ECO:0000313" key="2">
    <source>
        <dbReference type="EMBL" id="EDX74469.1"/>
    </source>
</evidence>
<organism evidence="2 3">
    <name type="scientific">Coleofasciculus chthonoplastes PCC 7420</name>
    <dbReference type="NCBI Taxonomy" id="118168"/>
    <lineage>
        <taxon>Bacteria</taxon>
        <taxon>Bacillati</taxon>
        <taxon>Cyanobacteriota</taxon>
        <taxon>Cyanophyceae</taxon>
        <taxon>Coleofasciculales</taxon>
        <taxon>Coleofasciculaceae</taxon>
        <taxon>Coleofasciculus</taxon>
    </lineage>
</organism>
<dbReference type="AlphaFoldDB" id="B4VUP6"/>
<dbReference type="EMBL" id="DS989853">
    <property type="protein sequence ID" value="EDX74469.1"/>
    <property type="molecule type" value="Genomic_DNA"/>
</dbReference>
<reference evidence="2 3" key="1">
    <citation type="submission" date="2008-07" db="EMBL/GenBank/DDBJ databases">
        <authorList>
            <person name="Tandeau de Marsac N."/>
            <person name="Ferriera S."/>
            <person name="Johnson J."/>
            <person name="Kravitz S."/>
            <person name="Beeson K."/>
            <person name="Sutton G."/>
            <person name="Rogers Y.-H."/>
            <person name="Friedman R."/>
            <person name="Frazier M."/>
            <person name="Venter J.C."/>
        </authorList>
    </citation>
    <scope>NUCLEOTIDE SEQUENCE [LARGE SCALE GENOMIC DNA]</scope>
    <source>
        <strain evidence="2 3">PCC 7420</strain>
    </source>
</reference>
<name>B4VUP6_9CYAN</name>